<dbReference type="AlphaFoldDB" id="G0MI35"/>
<evidence type="ECO:0000313" key="1">
    <source>
        <dbReference type="EMBL" id="EGT59346.1"/>
    </source>
</evidence>
<accession>G0MI35</accession>
<name>G0MI35_CAEBE</name>
<organism evidence="2">
    <name type="scientific">Caenorhabditis brenneri</name>
    <name type="common">Nematode worm</name>
    <dbReference type="NCBI Taxonomy" id="135651"/>
    <lineage>
        <taxon>Eukaryota</taxon>
        <taxon>Metazoa</taxon>
        <taxon>Ecdysozoa</taxon>
        <taxon>Nematoda</taxon>
        <taxon>Chromadorea</taxon>
        <taxon>Rhabditida</taxon>
        <taxon>Rhabditina</taxon>
        <taxon>Rhabditomorpha</taxon>
        <taxon>Rhabditoidea</taxon>
        <taxon>Rhabditidae</taxon>
        <taxon>Peloderinae</taxon>
        <taxon>Caenorhabditis</taxon>
    </lineage>
</organism>
<sequence length="139" mass="16102">MPRAAEYIRQPLQKLPDPKDYYYVDGIPVFTEEAIQKILDAKTPEQTILERFGLGALEVEKGIKDFHRVLAGRPLTEEMQINLNELDDQYYKARLYRASGALDNKVLENGLIIFKQYLLYLGCLCVQLEMDAQRGMNMR</sequence>
<keyword evidence="2" id="KW-1185">Reference proteome</keyword>
<dbReference type="HOGENOM" id="CLU_1846910_0_0_1"/>
<dbReference type="Proteomes" id="UP000008068">
    <property type="component" value="Unassembled WGS sequence"/>
</dbReference>
<evidence type="ECO:0000313" key="2">
    <source>
        <dbReference type="Proteomes" id="UP000008068"/>
    </source>
</evidence>
<dbReference type="EMBL" id="GL379795">
    <property type="protein sequence ID" value="EGT59346.1"/>
    <property type="molecule type" value="Genomic_DNA"/>
</dbReference>
<reference evidence="2" key="1">
    <citation type="submission" date="2011-07" db="EMBL/GenBank/DDBJ databases">
        <authorList>
            <consortium name="Caenorhabditis brenneri Sequencing and Analysis Consortium"/>
            <person name="Wilson R.K."/>
        </authorList>
    </citation>
    <scope>NUCLEOTIDE SEQUENCE [LARGE SCALE GENOMIC DNA]</scope>
    <source>
        <strain evidence="2">PB2801</strain>
    </source>
</reference>
<gene>
    <name evidence="1" type="ORF">CAEBREN_02471</name>
</gene>
<proteinExistence type="predicted"/>
<dbReference type="OrthoDB" id="10631447at2759"/>
<protein>
    <submittedName>
        <fullName evidence="1">Uncharacterized protein</fullName>
    </submittedName>
</protein>
<dbReference type="InParanoid" id="G0MI35"/>